<dbReference type="CDD" id="cd02588">
    <property type="entry name" value="HAD_L2-DEX"/>
    <property type="match status" value="1"/>
</dbReference>
<comment type="similarity">
    <text evidence="1">Belongs to the HAD-like hydrolase superfamily. S-2-haloalkanoic acid dehalogenase family.</text>
</comment>
<name>M2XWB1_GALSU</name>
<sequence length="221" mass="25020">MIACCVFDAYGTLFNVHSAVCKFQRILGDKYASVSALWRQKQLEYTWLRSLMGLYVPFDQITADSLQYSLQVHGFQDDSSKVNLLDAYKRLDCYEDVPSCLNQLKENDFTTAILSNGTLPSLESLVDCANVAPLFDQLISVSEVQVYKPHPSVYDLVTRKFQVPRQNVAFISSNCWDAIGASNFGFQVFWLNRSESVADVLPGNFTTIYNLNQLLNVVQRL</sequence>
<dbReference type="eggNOG" id="ENOG502S2CI">
    <property type="taxonomic scope" value="Eukaryota"/>
</dbReference>
<dbReference type="STRING" id="130081.M2XWB1"/>
<dbReference type="PRINTS" id="PR00413">
    <property type="entry name" value="HADHALOGNASE"/>
</dbReference>
<dbReference type="Gene3D" id="1.10.150.240">
    <property type="entry name" value="Putative phosphatase, domain 2"/>
    <property type="match status" value="1"/>
</dbReference>
<evidence type="ECO:0000313" key="3">
    <source>
        <dbReference type="EMBL" id="EME27724.1"/>
    </source>
</evidence>
<dbReference type="InterPro" id="IPR036412">
    <property type="entry name" value="HAD-like_sf"/>
</dbReference>
<dbReference type="SFLD" id="SFLDF00045">
    <property type="entry name" value="2-haloacid_dehalogenase"/>
    <property type="match status" value="1"/>
</dbReference>
<dbReference type="EMBL" id="KB454528">
    <property type="protein sequence ID" value="EME27724.1"/>
    <property type="molecule type" value="Genomic_DNA"/>
</dbReference>
<dbReference type="EC" id="3.8.1.2" evidence="3"/>
<dbReference type="Gramene" id="EME27724">
    <property type="protein sequence ID" value="EME27724"/>
    <property type="gene ID" value="Gasu_47120"/>
</dbReference>
<dbReference type="InterPro" id="IPR051540">
    <property type="entry name" value="S-2-haloacid_dehalogenase"/>
</dbReference>
<dbReference type="InterPro" id="IPR006439">
    <property type="entry name" value="HAD-SF_hydro_IA"/>
</dbReference>
<dbReference type="NCBIfam" id="TIGR01428">
    <property type="entry name" value="HAD_type_II"/>
    <property type="match status" value="1"/>
</dbReference>
<evidence type="ECO:0000313" key="4">
    <source>
        <dbReference type="Proteomes" id="UP000030680"/>
    </source>
</evidence>
<dbReference type="RefSeq" id="XP_005704244.1">
    <property type="nucleotide sequence ID" value="XM_005704187.1"/>
</dbReference>
<dbReference type="OrthoDB" id="3256520at2759"/>
<dbReference type="OMA" id="TTFWINR"/>
<evidence type="ECO:0000256" key="2">
    <source>
        <dbReference type="ARBA" id="ARBA00022801"/>
    </source>
</evidence>
<dbReference type="Pfam" id="PF00702">
    <property type="entry name" value="Hydrolase"/>
    <property type="match status" value="1"/>
</dbReference>
<dbReference type="PANTHER" id="PTHR43316:SF3">
    <property type="entry name" value="HALOACID DEHALOGENASE, TYPE II (AFU_ORTHOLOGUE AFUA_2G07750)-RELATED"/>
    <property type="match status" value="1"/>
</dbReference>
<dbReference type="SFLD" id="SFLDG01129">
    <property type="entry name" value="C1.5:_HAD__Beta-PGM__Phosphata"/>
    <property type="match status" value="1"/>
</dbReference>
<dbReference type="GeneID" id="17086610"/>
<reference evidence="4" key="1">
    <citation type="journal article" date="2013" name="Science">
        <title>Gene transfer from bacteria and archaea facilitated evolution of an extremophilic eukaryote.</title>
        <authorList>
            <person name="Schonknecht G."/>
            <person name="Chen W.H."/>
            <person name="Ternes C.M."/>
            <person name="Barbier G.G."/>
            <person name="Shrestha R.P."/>
            <person name="Stanke M."/>
            <person name="Brautigam A."/>
            <person name="Baker B.J."/>
            <person name="Banfield J.F."/>
            <person name="Garavito R.M."/>
            <person name="Carr K."/>
            <person name="Wilkerson C."/>
            <person name="Rensing S.A."/>
            <person name="Gagneul D."/>
            <person name="Dickenson N.E."/>
            <person name="Oesterhelt C."/>
            <person name="Lercher M.J."/>
            <person name="Weber A.P."/>
        </authorList>
    </citation>
    <scope>NUCLEOTIDE SEQUENCE [LARGE SCALE GENOMIC DNA]</scope>
    <source>
        <strain evidence="4">074W</strain>
    </source>
</reference>
<dbReference type="NCBIfam" id="TIGR01493">
    <property type="entry name" value="HAD-SF-IA-v2"/>
    <property type="match status" value="1"/>
</dbReference>
<dbReference type="InterPro" id="IPR023214">
    <property type="entry name" value="HAD_sf"/>
</dbReference>
<dbReference type="SFLD" id="SFLDS00003">
    <property type="entry name" value="Haloacid_Dehalogenase"/>
    <property type="match status" value="1"/>
</dbReference>
<keyword evidence="4" id="KW-1185">Reference proteome</keyword>
<dbReference type="AlphaFoldDB" id="M2XWB1"/>
<dbReference type="SUPFAM" id="SSF56784">
    <property type="entry name" value="HAD-like"/>
    <property type="match status" value="1"/>
</dbReference>
<dbReference type="GO" id="GO:0018784">
    <property type="term" value="F:(S)-2-haloacid dehalogenase activity"/>
    <property type="evidence" value="ECO:0007669"/>
    <property type="project" value="UniProtKB-EC"/>
</dbReference>
<organism evidence="3 4">
    <name type="scientific">Galdieria sulphuraria</name>
    <name type="common">Red alga</name>
    <dbReference type="NCBI Taxonomy" id="130081"/>
    <lineage>
        <taxon>Eukaryota</taxon>
        <taxon>Rhodophyta</taxon>
        <taxon>Bangiophyceae</taxon>
        <taxon>Galdieriales</taxon>
        <taxon>Galdieriaceae</taxon>
        <taxon>Galdieria</taxon>
    </lineage>
</organism>
<dbReference type="PANTHER" id="PTHR43316">
    <property type="entry name" value="HYDROLASE, HALOACID DELAHOGENASE-RELATED"/>
    <property type="match status" value="1"/>
</dbReference>
<proteinExistence type="inferred from homology"/>
<dbReference type="SFLD" id="SFLDG01135">
    <property type="entry name" value="C1.5.6:_HAD__Beta-PGM__Phospha"/>
    <property type="match status" value="1"/>
</dbReference>
<accession>M2XWB1</accession>
<gene>
    <name evidence="3" type="ORF">Gasu_47120</name>
</gene>
<evidence type="ECO:0000256" key="1">
    <source>
        <dbReference type="ARBA" id="ARBA00008106"/>
    </source>
</evidence>
<dbReference type="KEGG" id="gsl:Gasu_47120"/>
<keyword evidence="2 3" id="KW-0378">Hydrolase</keyword>
<dbReference type="Proteomes" id="UP000030680">
    <property type="component" value="Unassembled WGS sequence"/>
</dbReference>
<dbReference type="Gene3D" id="3.40.50.1000">
    <property type="entry name" value="HAD superfamily/HAD-like"/>
    <property type="match status" value="1"/>
</dbReference>
<dbReference type="InterPro" id="IPR006328">
    <property type="entry name" value="2-HAD"/>
</dbReference>
<protein>
    <submittedName>
        <fullName evidence="3">2-haloacid dehalogenase</fullName>
        <ecNumber evidence="3">3.8.1.2</ecNumber>
    </submittedName>
</protein>
<dbReference type="InterPro" id="IPR023198">
    <property type="entry name" value="PGP-like_dom2"/>
</dbReference>